<evidence type="ECO:0008006" key="5">
    <source>
        <dbReference type="Google" id="ProtNLM"/>
    </source>
</evidence>
<dbReference type="EnsemblProtists" id="HpaT812982">
    <property type="protein sequence ID" value="HpaP812982"/>
    <property type="gene ID" value="HpaG812982"/>
</dbReference>
<feature type="compositionally biased region" description="Basic and acidic residues" evidence="1">
    <location>
        <begin position="49"/>
        <end position="61"/>
    </location>
</feature>
<keyword evidence="4" id="KW-1185">Reference proteome</keyword>
<feature type="signal peptide" evidence="2">
    <location>
        <begin position="1"/>
        <end position="21"/>
    </location>
</feature>
<feature type="region of interest" description="Disordered" evidence="1">
    <location>
        <begin position="42"/>
        <end position="63"/>
    </location>
</feature>
<name>M4C1N2_HYAAE</name>
<accession>M4C1N2</accession>
<evidence type="ECO:0000313" key="4">
    <source>
        <dbReference type="Proteomes" id="UP000011713"/>
    </source>
</evidence>
<dbReference type="InParanoid" id="M4C1N2"/>
<dbReference type="VEuPathDB" id="FungiDB:HpaG812982"/>
<protein>
    <recommendedName>
        <fullName evidence="5">RxLR effector candidate protein</fullName>
    </recommendedName>
</protein>
<reference evidence="3" key="2">
    <citation type="submission" date="2015-06" db="UniProtKB">
        <authorList>
            <consortium name="EnsemblProtists"/>
        </authorList>
    </citation>
    <scope>IDENTIFICATION</scope>
    <source>
        <strain evidence="3">Emoy2</strain>
    </source>
</reference>
<dbReference type="HOGENOM" id="CLU_1216758_0_0_1"/>
<evidence type="ECO:0000313" key="3">
    <source>
        <dbReference type="EnsemblProtists" id="HpaP812982"/>
    </source>
</evidence>
<reference evidence="4" key="1">
    <citation type="journal article" date="2010" name="Science">
        <title>Signatures of adaptation to obligate biotrophy in the Hyaloperonospora arabidopsidis genome.</title>
        <authorList>
            <person name="Baxter L."/>
            <person name="Tripathy S."/>
            <person name="Ishaque N."/>
            <person name="Boot N."/>
            <person name="Cabral A."/>
            <person name="Kemen E."/>
            <person name="Thines M."/>
            <person name="Ah-Fong A."/>
            <person name="Anderson R."/>
            <person name="Badejoko W."/>
            <person name="Bittner-Eddy P."/>
            <person name="Boore J.L."/>
            <person name="Chibucos M.C."/>
            <person name="Coates M."/>
            <person name="Dehal P."/>
            <person name="Delehaunty K."/>
            <person name="Dong S."/>
            <person name="Downton P."/>
            <person name="Dumas B."/>
            <person name="Fabro G."/>
            <person name="Fronick C."/>
            <person name="Fuerstenberg S.I."/>
            <person name="Fulton L."/>
            <person name="Gaulin E."/>
            <person name="Govers F."/>
            <person name="Hughes L."/>
            <person name="Humphray S."/>
            <person name="Jiang R.H."/>
            <person name="Judelson H."/>
            <person name="Kamoun S."/>
            <person name="Kyung K."/>
            <person name="Meijer H."/>
            <person name="Minx P."/>
            <person name="Morris P."/>
            <person name="Nelson J."/>
            <person name="Phuntumart V."/>
            <person name="Qutob D."/>
            <person name="Rehmany A."/>
            <person name="Rougon-Cardoso A."/>
            <person name="Ryden P."/>
            <person name="Torto-Alalibo T."/>
            <person name="Studholme D."/>
            <person name="Wang Y."/>
            <person name="Win J."/>
            <person name="Wood J."/>
            <person name="Clifton S.W."/>
            <person name="Rogers J."/>
            <person name="Van den Ackerveken G."/>
            <person name="Jones J.D."/>
            <person name="McDowell J.M."/>
            <person name="Beynon J."/>
            <person name="Tyler B.M."/>
        </authorList>
    </citation>
    <scope>NUCLEOTIDE SEQUENCE [LARGE SCALE GENOMIC DNA]</scope>
    <source>
        <strain evidence="4">Emoy2</strain>
    </source>
</reference>
<dbReference type="AlphaFoldDB" id="M4C1N2"/>
<dbReference type="EMBL" id="JH598100">
    <property type="status" value="NOT_ANNOTATED_CDS"/>
    <property type="molecule type" value="Genomic_DNA"/>
</dbReference>
<feature type="chain" id="PRO_5004049146" description="RxLR effector candidate protein" evidence="2">
    <location>
        <begin position="22"/>
        <end position="228"/>
    </location>
</feature>
<organism evidence="3 4">
    <name type="scientific">Hyaloperonospora arabidopsidis (strain Emoy2)</name>
    <name type="common">Downy mildew agent</name>
    <name type="synonym">Peronospora arabidopsidis</name>
    <dbReference type="NCBI Taxonomy" id="559515"/>
    <lineage>
        <taxon>Eukaryota</taxon>
        <taxon>Sar</taxon>
        <taxon>Stramenopiles</taxon>
        <taxon>Oomycota</taxon>
        <taxon>Peronosporomycetes</taxon>
        <taxon>Peronosporales</taxon>
        <taxon>Peronosporaceae</taxon>
        <taxon>Hyaloperonospora</taxon>
    </lineage>
</organism>
<evidence type="ECO:0000256" key="1">
    <source>
        <dbReference type="SAM" id="MobiDB-lite"/>
    </source>
</evidence>
<dbReference type="Proteomes" id="UP000011713">
    <property type="component" value="Unassembled WGS sequence"/>
</dbReference>
<evidence type="ECO:0000256" key="2">
    <source>
        <dbReference type="SAM" id="SignalP"/>
    </source>
</evidence>
<proteinExistence type="predicted"/>
<sequence length="228" mass="25312">MRLYVSAGLVSGALLVSAALALDSGELDTVALGALNDQRQPAGRLLRGGTDEGMTRNEERTSPLTSTMESTLQAAHGALHKAFTDLRLQLPKIENGEVDEKAAKAFWSSPALPKWFESAKGLAEPSEFAAYHYLMIQLTPGDLATIIHHQATKPLITFRDAVPGLKNKPKILLRELEGAQFRWWKHNQYSLEHILTKFLGLGNLEVEHPILKKYTAYVRDVMKDVWSP</sequence>
<keyword evidence="2" id="KW-0732">Signal</keyword>